<evidence type="ECO:0000313" key="2">
    <source>
        <dbReference type="WBParaSite" id="ACRNAN_Path_1203.g4681.t1"/>
    </source>
</evidence>
<sequence>MLIQGGTASSLDEASDRAQRDIISAFERAVRTVTPFVMDLNIDDILDYAKMQTVVVLQNVSVMMENAEIQVPRALTAHVCRQHHRFSFEKIDINILKVNLKNQG</sequence>
<evidence type="ECO:0000313" key="1">
    <source>
        <dbReference type="Proteomes" id="UP000887540"/>
    </source>
</evidence>
<dbReference type="WBParaSite" id="ACRNAN_Path_1203.g4681.t1">
    <property type="protein sequence ID" value="ACRNAN_Path_1203.g4681.t1"/>
    <property type="gene ID" value="ACRNAN_Path_1203.g4681"/>
</dbReference>
<dbReference type="AlphaFoldDB" id="A0A914BX79"/>
<keyword evidence="1" id="KW-1185">Reference proteome</keyword>
<accession>A0A914BX79</accession>
<protein>
    <submittedName>
        <fullName evidence="2">Uncharacterized protein</fullName>
    </submittedName>
</protein>
<reference evidence="2" key="1">
    <citation type="submission" date="2022-11" db="UniProtKB">
        <authorList>
            <consortium name="WormBaseParasite"/>
        </authorList>
    </citation>
    <scope>IDENTIFICATION</scope>
</reference>
<proteinExistence type="predicted"/>
<name>A0A914BX79_9BILA</name>
<organism evidence="1 2">
    <name type="scientific">Acrobeloides nanus</name>
    <dbReference type="NCBI Taxonomy" id="290746"/>
    <lineage>
        <taxon>Eukaryota</taxon>
        <taxon>Metazoa</taxon>
        <taxon>Ecdysozoa</taxon>
        <taxon>Nematoda</taxon>
        <taxon>Chromadorea</taxon>
        <taxon>Rhabditida</taxon>
        <taxon>Tylenchina</taxon>
        <taxon>Cephalobomorpha</taxon>
        <taxon>Cephaloboidea</taxon>
        <taxon>Cephalobidae</taxon>
        <taxon>Acrobeloides</taxon>
    </lineage>
</organism>
<dbReference type="Proteomes" id="UP000887540">
    <property type="component" value="Unplaced"/>
</dbReference>